<reference evidence="1" key="1">
    <citation type="submission" date="2023-10" db="EMBL/GenBank/DDBJ databases">
        <authorList>
            <person name="Rodriguez Cubillos JULIANA M."/>
            <person name="De Vega J."/>
        </authorList>
    </citation>
    <scope>NUCLEOTIDE SEQUENCE</scope>
</reference>
<proteinExistence type="predicted"/>
<dbReference type="EMBL" id="CASHSV030000109">
    <property type="protein sequence ID" value="CAJ2647726.1"/>
    <property type="molecule type" value="Genomic_DNA"/>
</dbReference>
<comment type="caution">
    <text evidence="1">The sequence shown here is derived from an EMBL/GenBank/DDBJ whole genome shotgun (WGS) entry which is preliminary data.</text>
</comment>
<name>A0ACB0JSE9_TRIPR</name>
<dbReference type="Proteomes" id="UP001177021">
    <property type="component" value="Unassembled WGS sequence"/>
</dbReference>
<organism evidence="1 2">
    <name type="scientific">Trifolium pratense</name>
    <name type="common">Red clover</name>
    <dbReference type="NCBI Taxonomy" id="57577"/>
    <lineage>
        <taxon>Eukaryota</taxon>
        <taxon>Viridiplantae</taxon>
        <taxon>Streptophyta</taxon>
        <taxon>Embryophyta</taxon>
        <taxon>Tracheophyta</taxon>
        <taxon>Spermatophyta</taxon>
        <taxon>Magnoliopsida</taxon>
        <taxon>eudicotyledons</taxon>
        <taxon>Gunneridae</taxon>
        <taxon>Pentapetalae</taxon>
        <taxon>rosids</taxon>
        <taxon>fabids</taxon>
        <taxon>Fabales</taxon>
        <taxon>Fabaceae</taxon>
        <taxon>Papilionoideae</taxon>
        <taxon>50 kb inversion clade</taxon>
        <taxon>NPAAA clade</taxon>
        <taxon>Hologalegina</taxon>
        <taxon>IRL clade</taxon>
        <taxon>Trifolieae</taxon>
        <taxon>Trifolium</taxon>
    </lineage>
</organism>
<gene>
    <name evidence="1" type="ORF">MILVUS5_LOCUS16187</name>
</gene>
<evidence type="ECO:0000313" key="2">
    <source>
        <dbReference type="Proteomes" id="UP001177021"/>
    </source>
</evidence>
<sequence length="855" mass="98439">MVKRKEVQKSKDLSPLPSFSIGLTQMEEEKTNVTGSSSRGDKNQPRKPRAAKGKEKKQHVKKEENKHTKNGDEGSSDDENVKQTKDADQRLRHKLSIPKVYELMHSVHGKRRKNEIIEHLNDYGFGGMLHICNWTKIPTFFLDWIVRNFEKDHMWIRLNKREVLPLKEDDVHRVYELLMAGKQINIDLCSDLAIKRLRKELGLDGNYSPYVKVTELERILKTTEQPTVWVKGAICFIIHNILCPTNGSFVSLQYAHILEDPAGVSSYNWCSHVLGYMKEGMQTPEVANPLVDFHFLMINYMEKMGKRSPFLTGKYKHPSLRDWDVKMALQDLQKVHDIMGLEHGLTAGVTRLNTTDEGPIVLCFDADTCPLSKAEMHLNHCQACIRIYSRTAETLERRIAEGNAETSRKKDAVLEETNTTKDNPMEVPETMLNKSSSKEKKMEVPETSTRGEDRLNKDDDVANKINPTDIDEHDNDEEDEIDAKSIDDSVKKACNVGLTFTQEAIFKFPEFFDGGETSNAEWNNNDSVKADSRKTDSVKTQCNDSLAIVKRATVMEEDKPSKPDAKFVIEATPLKSILPDEIIDLDNVETVKTKKRKKHDMLYSGGTYLERRRAVKKSKYLMSPYDEAVYESNATKVQKDISTYAWSISHDETEILYCSDNKAHAFSLQRSDLWTLQKDEWVSCFVINSWANCLNWSQRNDKVTRLVTPLINYIDMERPDALNMRQSTACKRFIERLKWFKYMDWKDIDPTSLEYIMTPALIGDPGSHYVCFVVNLKSKTFQFLNSLAGEKLHFKNGEPTVYKKMFDVWLKEVEAFVIELYKHKKITMPSRISTFKWETPKMPTQLIKTVVESSA</sequence>
<protein>
    <submittedName>
        <fullName evidence="1">Uncharacterized protein</fullName>
    </submittedName>
</protein>
<evidence type="ECO:0000313" key="1">
    <source>
        <dbReference type="EMBL" id="CAJ2647726.1"/>
    </source>
</evidence>
<keyword evidence="2" id="KW-1185">Reference proteome</keyword>
<accession>A0ACB0JSE9</accession>